<evidence type="ECO:0000256" key="5">
    <source>
        <dbReference type="RuleBase" id="RU364055"/>
    </source>
</evidence>
<keyword evidence="3 5" id="KW-0809">Transit peptide</keyword>
<dbReference type="KEGG" id="tut:107364053"/>
<keyword evidence="2 4" id="KW-0450">Lipoyl</keyword>
<dbReference type="NCBIfam" id="NF002270">
    <property type="entry name" value="PRK01202.1"/>
    <property type="match status" value="1"/>
</dbReference>
<dbReference type="OMA" id="HEWVEMV"/>
<dbReference type="GO" id="GO:0019464">
    <property type="term" value="P:glycine decarboxylation via glycine cleavage system"/>
    <property type="evidence" value="ECO:0007669"/>
    <property type="project" value="UniProtKB-UniRule"/>
</dbReference>
<name>T1KHI3_TETUR</name>
<dbReference type="InterPro" id="IPR000089">
    <property type="entry name" value="Biotin_lipoyl"/>
</dbReference>
<dbReference type="STRING" id="32264.T1KHI3"/>
<protein>
    <recommendedName>
        <fullName evidence="5">Glycine cleavage system H protein</fullName>
    </recommendedName>
</protein>
<dbReference type="GO" id="GO:0005739">
    <property type="term" value="C:mitochondrion"/>
    <property type="evidence" value="ECO:0007669"/>
    <property type="project" value="UniProtKB-SubCell"/>
</dbReference>
<dbReference type="Proteomes" id="UP000015104">
    <property type="component" value="Unassembled WGS sequence"/>
</dbReference>
<dbReference type="eggNOG" id="KOG3373">
    <property type="taxonomic scope" value="Eukaryota"/>
</dbReference>
<keyword evidence="5" id="KW-0496">Mitochondrion</keyword>
<gene>
    <name evidence="7" type="primary">107364053</name>
</gene>
<comment type="similarity">
    <text evidence="1 5">Belongs to the GcvH family.</text>
</comment>
<evidence type="ECO:0000256" key="1">
    <source>
        <dbReference type="ARBA" id="ARBA00009249"/>
    </source>
</evidence>
<dbReference type="InterPro" id="IPR017453">
    <property type="entry name" value="GCV_H_sub"/>
</dbReference>
<evidence type="ECO:0000256" key="4">
    <source>
        <dbReference type="PIRSR" id="PIRSR617453-50"/>
    </source>
</evidence>
<reference evidence="8" key="1">
    <citation type="submission" date="2011-08" db="EMBL/GenBank/DDBJ databases">
        <authorList>
            <person name="Rombauts S."/>
        </authorList>
    </citation>
    <scope>NUCLEOTIDE SEQUENCE</scope>
    <source>
        <strain evidence="8">London</strain>
    </source>
</reference>
<feature type="modified residue" description="N6-lipoyllysine" evidence="4">
    <location>
        <position position="116"/>
    </location>
</feature>
<dbReference type="InterPro" id="IPR033753">
    <property type="entry name" value="GCV_H/Fam206"/>
</dbReference>
<dbReference type="InterPro" id="IPR003016">
    <property type="entry name" value="2-oxoA_DH_lipoyl-BS"/>
</dbReference>
<comment type="subunit">
    <text evidence="5">The glycine cleavage system is composed of four proteins: P, T, L and H.</text>
</comment>
<dbReference type="Pfam" id="PF01597">
    <property type="entry name" value="GCV_H"/>
    <property type="match status" value="1"/>
</dbReference>
<comment type="cofactor">
    <cofactor evidence="5">
        <name>(R)-lipoate</name>
        <dbReference type="ChEBI" id="CHEBI:83088"/>
    </cofactor>
    <text evidence="5">Binds 1 lipoyl cofactor covalently.</text>
</comment>
<dbReference type="HOGENOM" id="CLU_097408_1_1_1"/>
<accession>T1KHI3</accession>
<evidence type="ECO:0000256" key="2">
    <source>
        <dbReference type="ARBA" id="ARBA00022823"/>
    </source>
</evidence>
<dbReference type="EMBL" id="CAEY01000075">
    <property type="status" value="NOT_ANNOTATED_CDS"/>
    <property type="molecule type" value="Genomic_DNA"/>
</dbReference>
<dbReference type="InterPro" id="IPR002930">
    <property type="entry name" value="GCV_H"/>
</dbReference>
<dbReference type="GO" id="GO:0009249">
    <property type="term" value="P:protein lipoylation"/>
    <property type="evidence" value="ECO:0007669"/>
    <property type="project" value="TreeGrafter"/>
</dbReference>
<dbReference type="PANTHER" id="PTHR11715">
    <property type="entry name" value="GLYCINE CLEAVAGE SYSTEM H PROTEIN"/>
    <property type="match status" value="1"/>
</dbReference>
<dbReference type="PANTHER" id="PTHR11715:SF3">
    <property type="entry name" value="GLYCINE CLEAVAGE SYSTEM H PROTEIN-RELATED"/>
    <property type="match status" value="1"/>
</dbReference>
<dbReference type="Gene3D" id="2.40.50.100">
    <property type="match status" value="1"/>
</dbReference>
<proteinExistence type="inferred from homology"/>
<keyword evidence="8" id="KW-1185">Reference proteome</keyword>
<dbReference type="NCBIfam" id="TIGR00527">
    <property type="entry name" value="gcvH"/>
    <property type="match status" value="1"/>
</dbReference>
<dbReference type="InterPro" id="IPR011053">
    <property type="entry name" value="Single_hybrid_motif"/>
</dbReference>
<dbReference type="SUPFAM" id="SSF51230">
    <property type="entry name" value="Single hybrid motif"/>
    <property type="match status" value="1"/>
</dbReference>
<dbReference type="OrthoDB" id="10264154at2759"/>
<comment type="subcellular location">
    <subcellularLocation>
        <location evidence="5">Mitochondrion</location>
    </subcellularLocation>
</comment>
<dbReference type="HAMAP" id="MF_00272">
    <property type="entry name" value="GcvH"/>
    <property type="match status" value="1"/>
</dbReference>
<feature type="domain" description="Lipoyl-binding" evidence="6">
    <location>
        <begin position="75"/>
        <end position="157"/>
    </location>
</feature>
<sequence>MLVTNLTKILTPRGYKTALKLLSTPTWSNFESKGLSPANFAIQSQQLRCLSLTANLFSERRYHDKHEWVTIKDNIATVGISNYAQKLLGDIVFVELPEVNREVEKDDEVGCVESTKSANDIYSPISGKIVEVNEKLESEPHLLNSSPYDEGWIYKMEIPSEEEFSRLMDEDHYEKFVRIQDGDSAH</sequence>
<dbReference type="GO" id="GO:0005960">
    <property type="term" value="C:glycine cleavage complex"/>
    <property type="evidence" value="ECO:0007669"/>
    <property type="project" value="UniProtKB-UniRule"/>
</dbReference>
<dbReference type="CDD" id="cd06848">
    <property type="entry name" value="GCS_H"/>
    <property type="match status" value="1"/>
</dbReference>
<dbReference type="PROSITE" id="PS50968">
    <property type="entry name" value="BIOTINYL_LIPOYL"/>
    <property type="match status" value="1"/>
</dbReference>
<evidence type="ECO:0000313" key="7">
    <source>
        <dbReference type="EnsemblMetazoa" id="tetur11g04500.1"/>
    </source>
</evidence>
<dbReference type="PROSITE" id="PS00189">
    <property type="entry name" value="LIPOYL"/>
    <property type="match status" value="1"/>
</dbReference>
<reference evidence="7" key="2">
    <citation type="submission" date="2015-06" db="UniProtKB">
        <authorList>
            <consortium name="EnsemblMetazoa"/>
        </authorList>
    </citation>
    <scope>IDENTIFICATION</scope>
</reference>
<evidence type="ECO:0000256" key="3">
    <source>
        <dbReference type="ARBA" id="ARBA00022946"/>
    </source>
</evidence>
<evidence type="ECO:0000259" key="6">
    <source>
        <dbReference type="PROSITE" id="PS50968"/>
    </source>
</evidence>
<comment type="function">
    <text evidence="5">The H protein shuttles the methylamine group of glycine from the P protein to the T protein.</text>
</comment>
<dbReference type="EnsemblMetazoa" id="tetur11g04500.1">
    <property type="protein sequence ID" value="tetur11g04500.1"/>
    <property type="gene ID" value="tetur11g04500"/>
</dbReference>
<evidence type="ECO:0000313" key="8">
    <source>
        <dbReference type="Proteomes" id="UP000015104"/>
    </source>
</evidence>
<dbReference type="AlphaFoldDB" id="T1KHI3"/>
<organism evidence="7 8">
    <name type="scientific">Tetranychus urticae</name>
    <name type="common">Two-spotted spider mite</name>
    <dbReference type="NCBI Taxonomy" id="32264"/>
    <lineage>
        <taxon>Eukaryota</taxon>
        <taxon>Metazoa</taxon>
        <taxon>Ecdysozoa</taxon>
        <taxon>Arthropoda</taxon>
        <taxon>Chelicerata</taxon>
        <taxon>Arachnida</taxon>
        <taxon>Acari</taxon>
        <taxon>Acariformes</taxon>
        <taxon>Trombidiformes</taxon>
        <taxon>Prostigmata</taxon>
        <taxon>Eleutherengona</taxon>
        <taxon>Raphignathae</taxon>
        <taxon>Tetranychoidea</taxon>
        <taxon>Tetranychidae</taxon>
        <taxon>Tetranychus</taxon>
    </lineage>
</organism>